<protein>
    <recommendedName>
        <fullName evidence="4">Aggregation factor core</fullName>
    </recommendedName>
</protein>
<evidence type="ECO:0000313" key="3">
    <source>
        <dbReference type="Proteomes" id="UP000565745"/>
    </source>
</evidence>
<feature type="chain" id="PRO_5031445755" description="Aggregation factor core" evidence="1">
    <location>
        <begin position="19"/>
        <end position="166"/>
    </location>
</feature>
<proteinExistence type="predicted"/>
<evidence type="ECO:0008006" key="4">
    <source>
        <dbReference type="Google" id="ProtNLM"/>
    </source>
</evidence>
<reference evidence="2 3" key="1">
    <citation type="submission" date="2020-08" db="EMBL/GenBank/DDBJ databases">
        <title>Genomic Encyclopedia of Type Strains, Phase IV (KMG-IV): sequencing the most valuable type-strain genomes for metagenomic binning, comparative biology and taxonomic classification.</title>
        <authorList>
            <person name="Goeker M."/>
        </authorList>
    </citation>
    <scope>NUCLEOTIDE SEQUENCE [LARGE SCALE GENOMIC DNA]</scope>
    <source>
        <strain evidence="2 3">DSM 101015</strain>
    </source>
</reference>
<name>A0A7W6M7X0_9RHOB</name>
<gene>
    <name evidence="2" type="ORF">GGR93_001848</name>
</gene>
<evidence type="ECO:0000313" key="2">
    <source>
        <dbReference type="EMBL" id="MBB4174075.1"/>
    </source>
</evidence>
<dbReference type="AlphaFoldDB" id="A0A7W6M7X0"/>
<evidence type="ECO:0000256" key="1">
    <source>
        <dbReference type="SAM" id="SignalP"/>
    </source>
</evidence>
<organism evidence="2 3">
    <name type="scientific">Sulfitobacter noctilucicola</name>
    <dbReference type="NCBI Taxonomy" id="1342301"/>
    <lineage>
        <taxon>Bacteria</taxon>
        <taxon>Pseudomonadati</taxon>
        <taxon>Pseudomonadota</taxon>
        <taxon>Alphaproteobacteria</taxon>
        <taxon>Rhodobacterales</taxon>
        <taxon>Roseobacteraceae</taxon>
        <taxon>Sulfitobacter</taxon>
    </lineage>
</organism>
<feature type="signal peptide" evidence="1">
    <location>
        <begin position="1"/>
        <end position="18"/>
    </location>
</feature>
<keyword evidence="1" id="KW-0732">Signal</keyword>
<dbReference type="OrthoDB" id="6105464at2"/>
<dbReference type="Proteomes" id="UP000565745">
    <property type="component" value="Unassembled WGS sequence"/>
</dbReference>
<sequence>MLRLATTILALTATSAFADLTMQFDEGAPKDRFTLTNAGDCALPAMQVVLDIGTAPAGLIFDVTGSGAGVQVFQPFELVAGADTLSATPKVVDGDSAVMLDLRGLAPSRSVAFTIDVDDTGGGREITVNGSEISGATFRATLDGETLTGTFDDRAAARIPLAACIS</sequence>
<keyword evidence="3" id="KW-1185">Reference proteome</keyword>
<dbReference type="EMBL" id="JACIFU010000002">
    <property type="protein sequence ID" value="MBB4174075.1"/>
    <property type="molecule type" value="Genomic_DNA"/>
</dbReference>
<comment type="caution">
    <text evidence="2">The sequence shown here is derived from an EMBL/GenBank/DDBJ whole genome shotgun (WGS) entry which is preliminary data.</text>
</comment>
<dbReference type="RefSeq" id="WP_025057112.1">
    <property type="nucleotide sequence ID" value="NZ_JACIFU010000002.1"/>
</dbReference>
<accession>A0A7W6M7X0</accession>